<keyword evidence="4" id="KW-1185">Reference proteome</keyword>
<evidence type="ECO:0000256" key="1">
    <source>
        <dbReference type="ARBA" id="ARBA00008645"/>
    </source>
</evidence>
<dbReference type="EMBL" id="RIZG01000002">
    <property type="protein sequence ID" value="RNF52094.1"/>
    <property type="molecule type" value="Genomic_DNA"/>
</dbReference>
<comment type="similarity">
    <text evidence="1">Belongs to the AB hydrolase superfamily.</text>
</comment>
<dbReference type="PRINTS" id="PR00111">
    <property type="entry name" value="ABHYDROLASE"/>
</dbReference>
<dbReference type="RefSeq" id="WP_123094643.1">
    <property type="nucleotide sequence ID" value="NZ_RIZG01000002.1"/>
</dbReference>
<dbReference type="SUPFAM" id="SSF53474">
    <property type="entry name" value="alpha/beta-Hydrolases"/>
    <property type="match status" value="1"/>
</dbReference>
<dbReference type="Proteomes" id="UP000280507">
    <property type="component" value="Unassembled WGS sequence"/>
</dbReference>
<dbReference type="Pfam" id="PF00561">
    <property type="entry name" value="Abhydrolase_1"/>
    <property type="match status" value="1"/>
</dbReference>
<name>A0A3M8QA22_9GAMM</name>
<feature type="domain" description="AB hydrolase-1" evidence="2">
    <location>
        <begin position="24"/>
        <end position="139"/>
    </location>
</feature>
<organism evidence="3 4">
    <name type="scientific">Marinomonas hwangdonensis</name>
    <dbReference type="NCBI Taxonomy" id="1053647"/>
    <lineage>
        <taxon>Bacteria</taxon>
        <taxon>Pseudomonadati</taxon>
        <taxon>Pseudomonadota</taxon>
        <taxon>Gammaproteobacteria</taxon>
        <taxon>Oceanospirillales</taxon>
        <taxon>Oceanospirillaceae</taxon>
        <taxon>Marinomonas</taxon>
    </lineage>
</organism>
<sequence>MPLLSQEALTLRNNIKILGSGSQTLVLAHGFGCDQNMWRFLLPSLVENYTVILFDYVGSGRSDLAAFDRDRYATLEGYAQDVVDICEGFDLHEVHFIGHSVSSMIGMLAALKAPERFASLIMVCPSPCFLNIPPDYKGGFDKADLEELIDLMDQNYIGWANYLAPLVMGEIEDTTLVGELADSFCSTDPIMAKTFARATFFSDYRHLLTDLHLPTLILQSETDSLASVEIGQYMHQKIVNSELQLVDTKGHCIHMTHPDVVLKHSHRFISKRE</sequence>
<dbReference type="InterPro" id="IPR029058">
    <property type="entry name" value="AB_hydrolase_fold"/>
</dbReference>
<dbReference type="AlphaFoldDB" id="A0A3M8QA22"/>
<protein>
    <submittedName>
        <fullName evidence="3">Alpha/beta hydrolase</fullName>
    </submittedName>
</protein>
<gene>
    <name evidence="3" type="ORF">EBI00_04065</name>
</gene>
<dbReference type="OrthoDB" id="8680283at2"/>
<evidence type="ECO:0000313" key="3">
    <source>
        <dbReference type="EMBL" id="RNF52094.1"/>
    </source>
</evidence>
<dbReference type="PANTHER" id="PTHR43039">
    <property type="entry name" value="ESTERASE-RELATED"/>
    <property type="match status" value="1"/>
</dbReference>
<comment type="caution">
    <text evidence="3">The sequence shown here is derived from an EMBL/GenBank/DDBJ whole genome shotgun (WGS) entry which is preliminary data.</text>
</comment>
<keyword evidence="3" id="KW-0378">Hydrolase</keyword>
<dbReference type="GO" id="GO:0016787">
    <property type="term" value="F:hydrolase activity"/>
    <property type="evidence" value="ECO:0007669"/>
    <property type="project" value="UniProtKB-KW"/>
</dbReference>
<accession>A0A3M8QA22</accession>
<dbReference type="InterPro" id="IPR000073">
    <property type="entry name" value="AB_hydrolase_1"/>
</dbReference>
<reference evidence="3 4" key="1">
    <citation type="journal article" date="2012" name="Int. J. Syst. Evol. Microbiol.">
        <title>Marinomonas hwangdonensis sp. nov., isolated from seawater.</title>
        <authorList>
            <person name="Jung Y.T."/>
            <person name="Oh T.K."/>
            <person name="Yoon J.H."/>
        </authorList>
    </citation>
    <scope>NUCLEOTIDE SEQUENCE [LARGE SCALE GENOMIC DNA]</scope>
    <source>
        <strain evidence="3 4">HDW-15</strain>
    </source>
</reference>
<evidence type="ECO:0000313" key="4">
    <source>
        <dbReference type="Proteomes" id="UP000280507"/>
    </source>
</evidence>
<dbReference type="Gene3D" id="3.40.50.1820">
    <property type="entry name" value="alpha/beta hydrolase"/>
    <property type="match status" value="1"/>
</dbReference>
<proteinExistence type="inferred from homology"/>
<evidence type="ECO:0000259" key="2">
    <source>
        <dbReference type="Pfam" id="PF00561"/>
    </source>
</evidence>